<accession>A0A0E9VVB6</accession>
<reference evidence="1" key="1">
    <citation type="submission" date="2014-11" db="EMBL/GenBank/DDBJ databases">
        <authorList>
            <person name="Amaro Gonzalez C."/>
        </authorList>
    </citation>
    <scope>NUCLEOTIDE SEQUENCE</scope>
</reference>
<sequence>MPCEKRNMYH</sequence>
<reference evidence="1" key="2">
    <citation type="journal article" date="2015" name="Fish Shellfish Immunol.">
        <title>Early steps in the European eel (Anguilla anguilla)-Vibrio vulnificus interaction in the gills: Role of the RtxA13 toxin.</title>
        <authorList>
            <person name="Callol A."/>
            <person name="Pajuelo D."/>
            <person name="Ebbesson L."/>
            <person name="Teles M."/>
            <person name="MacKenzie S."/>
            <person name="Amaro C."/>
        </authorList>
    </citation>
    <scope>NUCLEOTIDE SEQUENCE</scope>
</reference>
<dbReference type="EMBL" id="GBXM01027342">
    <property type="protein sequence ID" value="JAH81235.1"/>
    <property type="molecule type" value="Transcribed_RNA"/>
</dbReference>
<evidence type="ECO:0000313" key="1">
    <source>
        <dbReference type="EMBL" id="JAH81235.1"/>
    </source>
</evidence>
<name>A0A0E9VVB6_ANGAN</name>
<protein>
    <submittedName>
        <fullName evidence="1">Uncharacterized protein</fullName>
    </submittedName>
</protein>
<organism evidence="1">
    <name type="scientific">Anguilla anguilla</name>
    <name type="common">European freshwater eel</name>
    <name type="synonym">Muraena anguilla</name>
    <dbReference type="NCBI Taxonomy" id="7936"/>
    <lineage>
        <taxon>Eukaryota</taxon>
        <taxon>Metazoa</taxon>
        <taxon>Chordata</taxon>
        <taxon>Craniata</taxon>
        <taxon>Vertebrata</taxon>
        <taxon>Euteleostomi</taxon>
        <taxon>Actinopterygii</taxon>
        <taxon>Neopterygii</taxon>
        <taxon>Teleostei</taxon>
        <taxon>Anguilliformes</taxon>
        <taxon>Anguillidae</taxon>
        <taxon>Anguilla</taxon>
    </lineage>
</organism>
<proteinExistence type="predicted"/>